<feature type="signal peptide" evidence="8">
    <location>
        <begin position="1"/>
        <end position="29"/>
    </location>
</feature>
<proteinExistence type="inferred from homology"/>
<comment type="cofactor">
    <cofactor evidence="6">
        <name>Ca(2+)</name>
        <dbReference type="ChEBI" id="CHEBI:29108"/>
    </cofactor>
</comment>
<dbReference type="InterPro" id="IPR036026">
    <property type="entry name" value="Seven-hairpin_glycosidases"/>
</dbReference>
<reference evidence="9" key="2">
    <citation type="submission" date="2021-01" db="EMBL/GenBank/DDBJ databases">
        <authorList>
            <person name="Schikora-Tamarit M.A."/>
        </authorList>
    </citation>
    <scope>NUCLEOTIDE SEQUENCE</scope>
    <source>
        <strain evidence="9">CBS2887</strain>
    </source>
</reference>
<protein>
    <recommendedName>
        <fullName evidence="7">alpha-1,2-Mannosidase</fullName>
        <ecNumber evidence="7">3.2.1.-</ecNumber>
    </recommendedName>
</protein>
<evidence type="ECO:0000256" key="8">
    <source>
        <dbReference type="SAM" id="SignalP"/>
    </source>
</evidence>
<keyword evidence="10" id="KW-1185">Reference proteome</keyword>
<feature type="binding site" evidence="6">
    <location>
        <position position="499"/>
    </location>
    <ligand>
        <name>Ca(2+)</name>
        <dbReference type="ChEBI" id="CHEBI:29108"/>
    </ligand>
</feature>
<evidence type="ECO:0000313" key="9">
    <source>
        <dbReference type="EMBL" id="KAH3684358.1"/>
    </source>
</evidence>
<keyword evidence="6" id="KW-0106">Calcium</keyword>
<feature type="active site" description="Proton donor" evidence="5">
    <location>
        <position position="384"/>
    </location>
</feature>
<reference evidence="9" key="1">
    <citation type="journal article" date="2021" name="Open Biol.">
        <title>Shared evolutionary footprints suggest mitochondrial oxidative damage underlies multiple complex I losses in fungi.</title>
        <authorList>
            <person name="Schikora-Tamarit M.A."/>
            <person name="Marcet-Houben M."/>
            <person name="Nosek J."/>
            <person name="Gabaldon T."/>
        </authorList>
    </citation>
    <scope>NUCLEOTIDE SEQUENCE</scope>
    <source>
        <strain evidence="9">CBS2887</strain>
    </source>
</reference>
<dbReference type="GO" id="GO:0044322">
    <property type="term" value="C:endoplasmic reticulum quality control compartment"/>
    <property type="evidence" value="ECO:0007669"/>
    <property type="project" value="GOC"/>
</dbReference>
<evidence type="ECO:0000256" key="6">
    <source>
        <dbReference type="PIRSR" id="PIRSR601382-2"/>
    </source>
</evidence>
<evidence type="ECO:0000256" key="5">
    <source>
        <dbReference type="PIRSR" id="PIRSR601382-1"/>
    </source>
</evidence>
<dbReference type="PANTHER" id="PTHR45679:SF5">
    <property type="entry name" value="ER DEGRADATION-ENHANCING ALPHA-MANNOSIDASE-LIKE PROTEIN 1"/>
    <property type="match status" value="1"/>
</dbReference>
<evidence type="ECO:0000256" key="4">
    <source>
        <dbReference type="ARBA" id="ARBA00023180"/>
    </source>
</evidence>
<name>A0A9P8Q522_WICPI</name>
<feature type="active site" description="Proton donor" evidence="5">
    <location>
        <position position="151"/>
    </location>
</feature>
<sequence length="834" mass="95535">MVSHSQISSFKSRIGYVLLTLFCINRTLTQAVVFEAESDPITLFHKSSFTKQHLLSLRNQTKELFYHGWDSYMTHGFPADEIRPISCQPYERDQDVSNIHRNDVLGNYSVTFLDTLTTFAIMGEVEKFAEYIVIVKDQISLNNDATVQVFETTIRALGSLLSCHLFAADKFKFDWYDGFLLTMAHELGVRLLDSFVTTSGIPLPRVNLKNGILSIPDTLNKETCSAGAGSPILEMTLLSVLTNDTRFEDFSRNAYFNLWDKRSKLDLLPMTVDSISGAWMDSVTGIGASIDSFYEYALKGYILFQDEELLDVWQRSYRALATYSKTNWFYTNVHVDTGQMISPWIDALGAFFPGLLTLAGNVREAATAHRTFLKLWNKYGGIPERWDFLSTRSLTLNTGEDDPVSLEWYPLRPEFIESTYYLYQATKDPLYLRIGERVLQSYQEDFKVRCGFAGYRDIRNGTMQDRMESFVLSETFMYLYLLFDESNALNSDVNMIFSTEGHPLWCSSTNLNQYREFQRKKFNEDFLTLKKNDKSEESDWYDLLRRFQGWPKKEMNKVLDFLSGFFQDKEDMDSLLETVSLLKATSKDIQLTSIDKDLLTCQAPQKSIFTSNLMDDINYYEIDSIYWSQWKSSRDFMDSSSDFHSIHVNQSATCQRESSLNTLLVTVGLESNVKNNKLEYFSMTQNNQSKKSLWVHDLEGLRLNFEVLKVNNIDSLTNKEVTNQDLQKYTSTMTHDIEGICSPEDEKLSEAVLRVRTINGIEITDPDSTVFIAPENQVHRILQNGKIKFTGNSAAAAVGNEERFLSIYGLVVINMKIWGNGILSNDQVGVTLGS</sequence>
<dbReference type="SUPFAM" id="SSF48225">
    <property type="entry name" value="Seven-hairpin glycosidases"/>
    <property type="match status" value="1"/>
</dbReference>
<dbReference type="Gene3D" id="1.50.10.10">
    <property type="match status" value="1"/>
</dbReference>
<comment type="caution">
    <text evidence="9">The sequence shown here is derived from an EMBL/GenBank/DDBJ whole genome shotgun (WGS) entry which is preliminary data.</text>
</comment>
<gene>
    <name evidence="9" type="ORF">WICPIJ_004667</name>
</gene>
<dbReference type="InterPro" id="IPR001382">
    <property type="entry name" value="Glyco_hydro_47"/>
</dbReference>
<accession>A0A9P8Q522</accession>
<keyword evidence="6" id="KW-0479">Metal-binding</keyword>
<dbReference type="EC" id="3.2.1.-" evidence="7"/>
<dbReference type="GO" id="GO:0005975">
    <property type="term" value="P:carbohydrate metabolic process"/>
    <property type="evidence" value="ECO:0007669"/>
    <property type="project" value="InterPro"/>
</dbReference>
<dbReference type="InterPro" id="IPR044674">
    <property type="entry name" value="EDEM1/2/3"/>
</dbReference>
<dbReference type="GO" id="GO:0036503">
    <property type="term" value="P:ERAD pathway"/>
    <property type="evidence" value="ECO:0007669"/>
    <property type="project" value="UniProtKB-ARBA"/>
</dbReference>
<dbReference type="GO" id="GO:1904380">
    <property type="term" value="P:endoplasmic reticulum mannose trimming"/>
    <property type="evidence" value="ECO:0007669"/>
    <property type="project" value="InterPro"/>
</dbReference>
<dbReference type="GO" id="GO:0004571">
    <property type="term" value="F:mannosyl-oligosaccharide 1,2-alpha-mannosidase activity"/>
    <property type="evidence" value="ECO:0007669"/>
    <property type="project" value="InterPro"/>
</dbReference>
<dbReference type="InterPro" id="IPR012341">
    <property type="entry name" value="6hp_glycosidase-like_sf"/>
</dbReference>
<evidence type="ECO:0000313" key="10">
    <source>
        <dbReference type="Proteomes" id="UP000774326"/>
    </source>
</evidence>
<evidence type="ECO:0000256" key="2">
    <source>
        <dbReference type="ARBA" id="ARBA00007658"/>
    </source>
</evidence>
<dbReference type="Pfam" id="PF01532">
    <property type="entry name" value="Glyco_hydro_47"/>
    <property type="match status" value="1"/>
</dbReference>
<dbReference type="EMBL" id="JAEUBG010002585">
    <property type="protein sequence ID" value="KAH3684358.1"/>
    <property type="molecule type" value="Genomic_DNA"/>
</dbReference>
<feature type="active site" evidence="5">
    <location>
        <position position="414"/>
    </location>
</feature>
<evidence type="ECO:0000256" key="7">
    <source>
        <dbReference type="RuleBase" id="RU361193"/>
    </source>
</evidence>
<dbReference type="PRINTS" id="PR00747">
    <property type="entry name" value="GLYHDRLASE47"/>
</dbReference>
<comment type="subcellular location">
    <subcellularLocation>
        <location evidence="1">Endoplasmic reticulum</location>
    </subcellularLocation>
</comment>
<comment type="similarity">
    <text evidence="2 7">Belongs to the glycosyl hydrolase 47 family.</text>
</comment>
<dbReference type="PANTHER" id="PTHR45679">
    <property type="entry name" value="ER DEGRADATION-ENHANCING ALPHA-MANNOSIDASE-LIKE PROTEIN 2"/>
    <property type="match status" value="1"/>
</dbReference>
<keyword evidence="7" id="KW-0326">Glycosidase</keyword>
<keyword evidence="3" id="KW-0256">Endoplasmic reticulum</keyword>
<dbReference type="Proteomes" id="UP000774326">
    <property type="component" value="Unassembled WGS sequence"/>
</dbReference>
<dbReference type="AlphaFoldDB" id="A0A9P8Q522"/>
<dbReference type="GO" id="GO:0005509">
    <property type="term" value="F:calcium ion binding"/>
    <property type="evidence" value="ECO:0007669"/>
    <property type="project" value="InterPro"/>
</dbReference>
<dbReference type="OrthoDB" id="8118055at2759"/>
<feature type="chain" id="PRO_5040384275" description="alpha-1,2-Mannosidase" evidence="8">
    <location>
        <begin position="30"/>
        <end position="834"/>
    </location>
</feature>
<keyword evidence="7" id="KW-0378">Hydrolase</keyword>
<evidence type="ECO:0000256" key="1">
    <source>
        <dbReference type="ARBA" id="ARBA00004240"/>
    </source>
</evidence>
<dbReference type="GO" id="GO:0016020">
    <property type="term" value="C:membrane"/>
    <property type="evidence" value="ECO:0007669"/>
    <property type="project" value="InterPro"/>
</dbReference>
<evidence type="ECO:0000256" key="3">
    <source>
        <dbReference type="ARBA" id="ARBA00022824"/>
    </source>
</evidence>
<keyword evidence="8" id="KW-0732">Signal</keyword>
<keyword evidence="4" id="KW-0325">Glycoprotein</keyword>
<feature type="active site" evidence="5">
    <location>
        <position position="291"/>
    </location>
</feature>
<organism evidence="9 10">
    <name type="scientific">Wickerhamomyces pijperi</name>
    <name type="common">Yeast</name>
    <name type="synonym">Pichia pijperi</name>
    <dbReference type="NCBI Taxonomy" id="599730"/>
    <lineage>
        <taxon>Eukaryota</taxon>
        <taxon>Fungi</taxon>
        <taxon>Dikarya</taxon>
        <taxon>Ascomycota</taxon>
        <taxon>Saccharomycotina</taxon>
        <taxon>Saccharomycetes</taxon>
        <taxon>Phaffomycetales</taxon>
        <taxon>Wickerhamomycetaceae</taxon>
        <taxon>Wickerhamomyces</taxon>
    </lineage>
</organism>